<dbReference type="OrthoDB" id="414133at2759"/>
<gene>
    <name evidence="7" type="ORF">CDD82_4007</name>
</gene>
<comment type="similarity">
    <text evidence="5">Belongs to the class I-like SAM-binding methyltransferase superfamily. C5-methyltransferase family.</text>
</comment>
<keyword evidence="2 5" id="KW-0489">Methyltransferase</keyword>
<dbReference type="GO" id="GO:0003677">
    <property type="term" value="F:DNA binding"/>
    <property type="evidence" value="ECO:0007669"/>
    <property type="project" value="TreeGrafter"/>
</dbReference>
<evidence type="ECO:0000256" key="1">
    <source>
        <dbReference type="ARBA" id="ARBA00011975"/>
    </source>
</evidence>
<protein>
    <recommendedName>
        <fullName evidence="1">DNA (cytosine-5-)-methyltransferase</fullName>
        <ecNumber evidence="1">2.1.1.37</ecNumber>
    </recommendedName>
</protein>
<evidence type="ECO:0000256" key="6">
    <source>
        <dbReference type="SAM" id="MobiDB-lite"/>
    </source>
</evidence>
<keyword evidence="4 5" id="KW-0949">S-adenosyl-L-methionine</keyword>
<dbReference type="GO" id="GO:0005634">
    <property type="term" value="C:nucleus"/>
    <property type="evidence" value="ECO:0007669"/>
    <property type="project" value="TreeGrafter"/>
</dbReference>
<dbReference type="PANTHER" id="PTHR10629">
    <property type="entry name" value="CYTOSINE-SPECIFIC METHYLTRANSFERASE"/>
    <property type="match status" value="1"/>
</dbReference>
<feature type="active site" evidence="5">
    <location>
        <position position="348"/>
    </location>
</feature>
<dbReference type="Gene3D" id="3.90.120.10">
    <property type="entry name" value="DNA Methylase, subunit A, domain 2"/>
    <property type="match status" value="1"/>
</dbReference>
<dbReference type="PROSITE" id="PS51679">
    <property type="entry name" value="SAM_MT_C5"/>
    <property type="match status" value="1"/>
</dbReference>
<feature type="region of interest" description="Disordered" evidence="6">
    <location>
        <begin position="1"/>
        <end position="24"/>
    </location>
</feature>
<evidence type="ECO:0000313" key="7">
    <source>
        <dbReference type="EMBL" id="PHH76409.1"/>
    </source>
</evidence>
<dbReference type="InterPro" id="IPR001525">
    <property type="entry name" value="C5_MeTfrase"/>
</dbReference>
<sequence>MRPRADSEASSCTLQEEGDGPIDLDPDFVFSADVIDLTDDASRVIRDGELSLAVLNVSNCFGLHRLVRGDVVEVAESTLGDHCIDFIRVEAIVSTHGAHKIRGTPFVRTRCLRGMLPKKLNEVCAILYLDNNDRSANSSPILVDVVQEAIIAKRVMVSTNTIFPDHCSHATSKDLQWTERHGVLVHRWNFRVFFIKQSRSTVKPIEEALERVSHLEASSRHRIQDEKLSNRWRGMRIKGGSWNGRTASSLPIVDLDDPQPPCASSTRQAGQRYTLFDAFSGAGGVSRGSQSAGFKVLHGLDKSPEVWETYRLNFPHATLHAMSIDEFLRAANSQRRSQVDVLHLSPPCQYFSPAHTRDTAHDDDNIFALFACQELINYTRPRLATLEQTFGIMHQRHWRYFNALISSFTQLGFSIRWSVIRLGTWGLAQDRKRLIMIAAAPGEHLPPFPPPTHCQGGDARTGLKPFTTLAQAISRPGHIRDALHDLGAVRRYNPPRAPLPGRLVGTITTGGSPAVYYPDGTRDLTLREFASLQGFPPHHHFRGNKTSIMRQIGNAFPPSTVQVLYSHLRQCLLRQDGIQAHPVNAIIIDHHGHIPVVDLT</sequence>
<evidence type="ECO:0000256" key="2">
    <source>
        <dbReference type="ARBA" id="ARBA00022603"/>
    </source>
</evidence>
<proteinExistence type="inferred from homology"/>
<dbReference type="PRINTS" id="PR00105">
    <property type="entry name" value="C5METTRFRASE"/>
</dbReference>
<organism evidence="7 8">
    <name type="scientific">Ophiocordyceps australis</name>
    <dbReference type="NCBI Taxonomy" id="1399860"/>
    <lineage>
        <taxon>Eukaryota</taxon>
        <taxon>Fungi</taxon>
        <taxon>Dikarya</taxon>
        <taxon>Ascomycota</taxon>
        <taxon>Pezizomycotina</taxon>
        <taxon>Sordariomycetes</taxon>
        <taxon>Hypocreomycetidae</taxon>
        <taxon>Hypocreales</taxon>
        <taxon>Ophiocordycipitaceae</taxon>
        <taxon>Ophiocordyceps</taxon>
    </lineage>
</organism>
<dbReference type="PROSITE" id="PS00095">
    <property type="entry name" value="C5_MTASE_2"/>
    <property type="match status" value="1"/>
</dbReference>
<name>A0A2C5XLU5_9HYPO</name>
<dbReference type="Proteomes" id="UP000224854">
    <property type="component" value="Unassembled WGS sequence"/>
</dbReference>
<dbReference type="Pfam" id="PF00145">
    <property type="entry name" value="DNA_methylase"/>
    <property type="match status" value="2"/>
</dbReference>
<evidence type="ECO:0000256" key="4">
    <source>
        <dbReference type="ARBA" id="ARBA00022691"/>
    </source>
</evidence>
<dbReference type="GO" id="GO:0032259">
    <property type="term" value="P:methylation"/>
    <property type="evidence" value="ECO:0007669"/>
    <property type="project" value="UniProtKB-KW"/>
</dbReference>
<evidence type="ECO:0000256" key="5">
    <source>
        <dbReference type="PROSITE-ProRule" id="PRU01016"/>
    </source>
</evidence>
<keyword evidence="8" id="KW-1185">Reference proteome</keyword>
<dbReference type="Gene3D" id="3.40.50.150">
    <property type="entry name" value="Vaccinia Virus protein VP39"/>
    <property type="match status" value="1"/>
</dbReference>
<dbReference type="InterPro" id="IPR031303">
    <property type="entry name" value="C5_meth_CS"/>
</dbReference>
<dbReference type="GO" id="GO:0003886">
    <property type="term" value="F:DNA (cytosine-5-)-methyltransferase activity"/>
    <property type="evidence" value="ECO:0007669"/>
    <property type="project" value="UniProtKB-EC"/>
</dbReference>
<dbReference type="GO" id="GO:0044027">
    <property type="term" value="P:negative regulation of gene expression via chromosomal CpG island methylation"/>
    <property type="evidence" value="ECO:0007669"/>
    <property type="project" value="TreeGrafter"/>
</dbReference>
<dbReference type="AlphaFoldDB" id="A0A2C5XLU5"/>
<dbReference type="EMBL" id="NJEU01000319">
    <property type="protein sequence ID" value="PHH76409.1"/>
    <property type="molecule type" value="Genomic_DNA"/>
</dbReference>
<comment type="caution">
    <text evidence="7">The sequence shown here is derived from an EMBL/GenBank/DDBJ whole genome shotgun (WGS) entry which is preliminary data.</text>
</comment>
<dbReference type="InterPro" id="IPR050390">
    <property type="entry name" value="C5-Methyltransferase"/>
</dbReference>
<dbReference type="SUPFAM" id="SSF53335">
    <property type="entry name" value="S-adenosyl-L-methionine-dependent methyltransferases"/>
    <property type="match status" value="1"/>
</dbReference>
<dbReference type="InterPro" id="IPR029063">
    <property type="entry name" value="SAM-dependent_MTases_sf"/>
</dbReference>
<accession>A0A2C5XLU5</accession>
<dbReference type="PANTHER" id="PTHR10629:SF52">
    <property type="entry name" value="DNA (CYTOSINE-5)-METHYLTRANSFERASE 1"/>
    <property type="match status" value="1"/>
</dbReference>
<keyword evidence="3 5" id="KW-0808">Transferase</keyword>
<reference evidence="7 8" key="1">
    <citation type="submission" date="2017-06" db="EMBL/GenBank/DDBJ databases">
        <title>Ant-infecting Ophiocordyceps genomes reveal a high diversity of potential behavioral manipulation genes and a possible major role for enterotoxins.</title>
        <authorList>
            <person name="De Bekker C."/>
            <person name="Evans H.C."/>
            <person name="Brachmann A."/>
            <person name="Hughes D.P."/>
        </authorList>
    </citation>
    <scope>NUCLEOTIDE SEQUENCE [LARGE SCALE GENOMIC DNA]</scope>
    <source>
        <strain evidence="7 8">1348a</strain>
    </source>
</reference>
<evidence type="ECO:0000313" key="8">
    <source>
        <dbReference type="Proteomes" id="UP000224854"/>
    </source>
</evidence>
<evidence type="ECO:0000256" key="3">
    <source>
        <dbReference type="ARBA" id="ARBA00022679"/>
    </source>
</evidence>
<dbReference type="EC" id="2.1.1.37" evidence="1"/>